<feature type="transmembrane region" description="Helical" evidence="2">
    <location>
        <begin position="83"/>
        <end position="105"/>
    </location>
</feature>
<dbReference type="PANTHER" id="PTHR36838:SF3">
    <property type="entry name" value="TRANSPORTER AUXIN EFFLUX CARRIER EC FAMILY"/>
    <property type="match status" value="1"/>
</dbReference>
<feature type="transmembrane region" description="Helical" evidence="2">
    <location>
        <begin position="180"/>
        <end position="204"/>
    </location>
</feature>
<keyword evidence="2" id="KW-0472">Membrane</keyword>
<comment type="caution">
    <text evidence="3">The sequence shown here is derived from an EMBL/GenBank/DDBJ whole genome shotgun (WGS) entry which is preliminary data.</text>
</comment>
<dbReference type="Proteomes" id="UP000261105">
    <property type="component" value="Unassembled WGS sequence"/>
</dbReference>
<dbReference type="PANTHER" id="PTHR36838">
    <property type="entry name" value="AUXIN EFFLUX CARRIER FAMILY PROTEIN"/>
    <property type="match status" value="1"/>
</dbReference>
<feature type="transmembrane region" description="Helical" evidence="2">
    <location>
        <begin position="111"/>
        <end position="132"/>
    </location>
</feature>
<evidence type="ECO:0000256" key="1">
    <source>
        <dbReference type="ARBA" id="ARBA00022448"/>
    </source>
</evidence>
<protein>
    <submittedName>
        <fullName evidence="3">Uncharacterized protein</fullName>
    </submittedName>
</protein>
<sequence length="303" mass="32937">MPVIIMLIIGMICREKDLISLDGIEGLQALVMNFTLPISLFYTFYRAGIEADTVIFPITFFAVTVGGIFVGRILCKLIKEQDVYFPFTMTGYEAGMLGYALFGILLGNDKITQFALMDIGHVLAIFTVYVAMVKSVGGTHQTAGEAIKGILSTPVLIGIVTGVIFSITGLGGWIENSSAGPVIGGVCEFIAAPTSAVILVVIGYRMHFIGIEWKKISKVIIMRLIQQVIMALAVFSLFHVLGGIFAEKLTLISAVIMIILPPPFVLPLYINETEKKEFYSSAISVYTMLSIVGFMLLSAVVLR</sequence>
<dbReference type="EMBL" id="QSUZ01000006">
    <property type="protein sequence ID" value="RGN88160.1"/>
    <property type="molecule type" value="Genomic_DNA"/>
</dbReference>
<evidence type="ECO:0000256" key="2">
    <source>
        <dbReference type="SAM" id="Phobius"/>
    </source>
</evidence>
<dbReference type="AlphaFoldDB" id="A0A3E5EGS4"/>
<feature type="transmembrane region" description="Helical" evidence="2">
    <location>
        <begin position="282"/>
        <end position="302"/>
    </location>
</feature>
<keyword evidence="2" id="KW-0812">Transmembrane</keyword>
<evidence type="ECO:0000313" key="3">
    <source>
        <dbReference type="EMBL" id="RGN88160.1"/>
    </source>
</evidence>
<feature type="transmembrane region" description="Helical" evidence="2">
    <location>
        <begin position="224"/>
        <end position="245"/>
    </location>
</feature>
<feature type="transmembrane region" description="Helical" evidence="2">
    <location>
        <begin position="251"/>
        <end position="270"/>
    </location>
</feature>
<feature type="transmembrane region" description="Helical" evidence="2">
    <location>
        <begin position="21"/>
        <end position="42"/>
    </location>
</feature>
<keyword evidence="1" id="KW-0813">Transport</keyword>
<feature type="transmembrane region" description="Helical" evidence="2">
    <location>
        <begin position="54"/>
        <end position="71"/>
    </location>
</feature>
<proteinExistence type="predicted"/>
<reference evidence="3 4" key="1">
    <citation type="submission" date="2018-08" db="EMBL/GenBank/DDBJ databases">
        <title>A genome reference for cultivated species of the human gut microbiota.</title>
        <authorList>
            <person name="Zou Y."/>
            <person name="Xue W."/>
            <person name="Luo G."/>
        </authorList>
    </citation>
    <scope>NUCLEOTIDE SEQUENCE [LARGE SCALE GENOMIC DNA]</scope>
    <source>
        <strain evidence="3 4">OM03-6</strain>
    </source>
</reference>
<keyword evidence="2" id="KW-1133">Transmembrane helix</keyword>
<feature type="transmembrane region" description="Helical" evidence="2">
    <location>
        <begin position="153"/>
        <end position="174"/>
    </location>
</feature>
<accession>A0A3E5EGS4</accession>
<organism evidence="3 4">
    <name type="scientific">Blautia obeum</name>
    <dbReference type="NCBI Taxonomy" id="40520"/>
    <lineage>
        <taxon>Bacteria</taxon>
        <taxon>Bacillati</taxon>
        <taxon>Bacillota</taxon>
        <taxon>Clostridia</taxon>
        <taxon>Lachnospirales</taxon>
        <taxon>Lachnospiraceae</taxon>
        <taxon>Blautia</taxon>
    </lineage>
</organism>
<name>A0A3E5EGS4_9FIRM</name>
<evidence type="ECO:0000313" key="4">
    <source>
        <dbReference type="Proteomes" id="UP000261105"/>
    </source>
</evidence>
<gene>
    <name evidence="3" type="ORF">DXB38_06540</name>
</gene>